<evidence type="ECO:0000259" key="3">
    <source>
        <dbReference type="PROSITE" id="PS50268"/>
    </source>
</evidence>
<dbReference type="EMBL" id="JBHFNR010000301">
    <property type="protein sequence ID" value="MFB2898704.1"/>
    <property type="molecule type" value="Genomic_DNA"/>
</dbReference>
<dbReference type="NCBIfam" id="TIGR02608">
    <property type="entry name" value="delta_60_rpt"/>
    <property type="match status" value="7"/>
</dbReference>
<dbReference type="Pfam" id="PF05345">
    <property type="entry name" value="He_PIG"/>
    <property type="match status" value="1"/>
</dbReference>
<dbReference type="PRINTS" id="PR00313">
    <property type="entry name" value="CABNDNGRPT"/>
</dbReference>
<dbReference type="InterPro" id="IPR018511">
    <property type="entry name" value="Hemolysin-typ_Ca-bd_CS"/>
</dbReference>
<dbReference type="CDD" id="cd11304">
    <property type="entry name" value="Cadherin_repeat"/>
    <property type="match status" value="2"/>
</dbReference>
<name>A0ABV4Y3Y0_9CYAN</name>
<feature type="domain" description="Cadherin" evidence="3">
    <location>
        <begin position="661"/>
        <end position="750"/>
    </location>
</feature>
<evidence type="ECO:0000313" key="5">
    <source>
        <dbReference type="Proteomes" id="UP001576784"/>
    </source>
</evidence>
<dbReference type="PROSITE" id="PS50268">
    <property type="entry name" value="CADHERIN_2"/>
    <property type="match status" value="2"/>
</dbReference>
<dbReference type="RefSeq" id="WP_413268297.1">
    <property type="nucleotide sequence ID" value="NZ_JBHFNR010000301.1"/>
</dbReference>
<dbReference type="InterPro" id="IPR011049">
    <property type="entry name" value="Serralysin-like_metalloprot_C"/>
</dbReference>
<dbReference type="PANTHER" id="PTHR38340">
    <property type="entry name" value="S-LAYER PROTEIN"/>
    <property type="match status" value="1"/>
</dbReference>
<dbReference type="Gene3D" id="2.60.40.10">
    <property type="entry name" value="Immunoglobulins"/>
    <property type="match status" value="1"/>
</dbReference>
<dbReference type="PROSITE" id="PS00330">
    <property type="entry name" value="HEMOLYSIN_CALCIUM"/>
    <property type="match status" value="1"/>
</dbReference>
<reference evidence="4 5" key="1">
    <citation type="submission" date="2024-09" db="EMBL/GenBank/DDBJ databases">
        <title>Floridaenema gen nov. (Aerosakkonemataceae, Aerosakkonematales ord. nov., Cyanobacteria) from benthic tropical and subtropical fresh waters, with the description of four new species.</title>
        <authorList>
            <person name="Moretto J.A."/>
            <person name="Berthold D.E."/>
            <person name="Lefler F.W."/>
            <person name="Huang I.-S."/>
            <person name="Laughinghouse H. IV."/>
        </authorList>
    </citation>
    <scope>NUCLEOTIDE SEQUENCE [LARGE SCALE GENOMIC DNA]</scope>
    <source>
        <strain evidence="4 5">BLCC-F50</strain>
    </source>
</reference>
<dbReference type="InterPro" id="IPR001343">
    <property type="entry name" value="Hemolysn_Ca-bd"/>
</dbReference>
<evidence type="ECO:0000256" key="1">
    <source>
        <dbReference type="ARBA" id="ARBA00004613"/>
    </source>
</evidence>
<keyword evidence="5" id="KW-1185">Reference proteome</keyword>
<sequence length="1274" mass="132097">MKAISLIPAGSTPQITSTRQEAKVVPVHHPFLNPIPALVVIDSGLPDYQTLAAGVLPGSQILILNSYQDGVEQITTTLNHLPPVQTLHIVSHGKPGCLYLGNTQLNLDTLAHYAPAVQNWFAHPESQLFLYGCHVAAGDAGSELIDRLQQLTGVAIAASTTPIGASFLGGNWHLDVTTRDMEVGICFQNEVIETYAAVFAVGGLDPSFGSGGKVITSGGFAYTYGIALQPDGKILSTGSGLQPGNNLFSLTRYNIDGSLDTSFGNSGKVTTDIYSGTATDRDRGQVVLVQPDGKIVVAGPTTIATPGSSAYPIYSYLDGFALVRYNSDGSLDTSFGNNGVALSRAGNYTGNLGKAVLQPDGKIILVEDSSSGRYGPFVLKRFNSDGSFDNSFGTLPAMPEYQVWGSSVTTSVNDTNYARDAVLQPDGKLVVLGISRADLLRGGVDTPRSLTLLRYNPDGTLDSSFGTGGITTSLFQFLPNNFSFNDGSQAKLALTTDGKIVVAADGSSSQGTQSILLRYNSNGSLDPDFGIGGRITTSATTTIAGVAIDTDGRISVAGQANGDFVLTRYSSTGSVDTSFGSNGKVTTDFGTTTDNPFQLVIQPDSKIVLTGTANGNFVMARYEGGGSINTVNYAPTDINFVNRTVIPENILVTPIQNAYSVALRLSATDPDTTDLHTYTLVAGAGDSDNAVFKIDGDLLVPLQTFDFETKSSYSVRVRADDRKGGIFEKALTVAIFDLPDTTVVNSAPTDLSLSNANVAENLAVNTIVGAFSTIDPNVGDTFTYSLVTGTGSTDNAAFKIAGNTLQTAQSFNFESKSAYSIRIRTDDGKGGIFEKPFTISIQDLNETPFVTVAIANQATTAGTAFNYVVPTTTFTDPDAGDALTLSATLSDGSALPTWLGFDPTTRAFSGTPTSTNVGTVNLLLRATDRGGLSTTTGFSLTVNSVTSGTNPTTGTAGDDYLVGSSGADTIQGLAGNDTIDGGLGADSLIGGLGNDTYIVDNIGDVIVENLNEGLDTVQSSVTYTLGNNVENLSLTGTGTINGTGNNLDNAIVGNSAKNILTGGAGNDTLNGGAGNDTLNGGDGNDILNGDAGGDRMVGNAGNDTYIVDNTGDTVVESSNSGIDLVQSSISWTLSSNVENLTLTGTAINGTGNSLNNAIVGNSANNILTGGAGNDTLTGGEGSDRFVYNSFDNRTDIITDFSISQDILDLSTLFDSLDYAGSNPITDGFLRFIQSGANTLVQIDWDGTAGGAAFSTLVTLNNVIANNLVVGTNVL</sequence>
<dbReference type="Proteomes" id="UP001576784">
    <property type="component" value="Unassembled WGS sequence"/>
</dbReference>
<dbReference type="InterPro" id="IPR050557">
    <property type="entry name" value="RTX_toxin/Mannuronan_C5-epim"/>
</dbReference>
<dbReference type="Pfam" id="PF14252">
    <property type="entry name" value="DUF4347"/>
    <property type="match status" value="1"/>
</dbReference>
<dbReference type="SUPFAM" id="SSF51120">
    <property type="entry name" value="beta-Roll"/>
    <property type="match status" value="3"/>
</dbReference>
<dbReference type="Pfam" id="PF00353">
    <property type="entry name" value="HemolysinCabind"/>
    <property type="match status" value="3"/>
</dbReference>
<keyword evidence="2" id="KW-0964">Secreted</keyword>
<organism evidence="4 5">
    <name type="scientific">Floridaenema flaviceps BLCC-F50</name>
    <dbReference type="NCBI Taxonomy" id="3153642"/>
    <lineage>
        <taxon>Bacteria</taxon>
        <taxon>Bacillati</taxon>
        <taxon>Cyanobacteriota</taxon>
        <taxon>Cyanophyceae</taxon>
        <taxon>Oscillatoriophycideae</taxon>
        <taxon>Aerosakkonematales</taxon>
        <taxon>Aerosakkonemataceae</taxon>
        <taxon>Floridanema</taxon>
        <taxon>Floridanema flaviceps</taxon>
    </lineage>
</organism>
<dbReference type="InterPro" id="IPR006644">
    <property type="entry name" value="Cadg"/>
</dbReference>
<dbReference type="InterPro" id="IPR015919">
    <property type="entry name" value="Cadherin-like_sf"/>
</dbReference>
<comment type="subcellular location">
    <subcellularLocation>
        <location evidence="1">Secreted</location>
    </subcellularLocation>
</comment>
<dbReference type="Gene3D" id="2.80.10.50">
    <property type="match status" value="3"/>
</dbReference>
<dbReference type="InterPro" id="IPR013783">
    <property type="entry name" value="Ig-like_fold"/>
</dbReference>
<proteinExistence type="predicted"/>
<gene>
    <name evidence="4" type="ORF">ACE1CI_37800</name>
</gene>
<protein>
    <submittedName>
        <fullName evidence="4">DUF4347 domain-containing protein</fullName>
    </submittedName>
</protein>
<evidence type="ECO:0000256" key="2">
    <source>
        <dbReference type="ARBA" id="ARBA00022525"/>
    </source>
</evidence>
<dbReference type="InterPro" id="IPR025592">
    <property type="entry name" value="DUF4347"/>
</dbReference>
<comment type="caution">
    <text evidence="4">The sequence shown here is derived from an EMBL/GenBank/DDBJ whole genome shotgun (WGS) entry which is preliminary data.</text>
</comment>
<dbReference type="Gene3D" id="2.150.10.10">
    <property type="entry name" value="Serralysin-like metalloprotease, C-terminal"/>
    <property type="match status" value="3"/>
</dbReference>
<dbReference type="InterPro" id="IPR013431">
    <property type="entry name" value="Delta_60_rpt"/>
</dbReference>
<dbReference type="PANTHER" id="PTHR38340:SF1">
    <property type="entry name" value="S-LAYER PROTEIN"/>
    <property type="match status" value="1"/>
</dbReference>
<feature type="domain" description="Cadherin" evidence="3">
    <location>
        <begin position="750"/>
        <end position="850"/>
    </location>
</feature>
<dbReference type="Gene3D" id="2.60.40.60">
    <property type="entry name" value="Cadherins"/>
    <property type="match status" value="2"/>
</dbReference>
<dbReference type="SUPFAM" id="SSF49313">
    <property type="entry name" value="Cadherin-like"/>
    <property type="match status" value="3"/>
</dbReference>
<accession>A0ABV4Y3Y0</accession>
<dbReference type="SMART" id="SM00736">
    <property type="entry name" value="CADG"/>
    <property type="match status" value="1"/>
</dbReference>
<evidence type="ECO:0000313" key="4">
    <source>
        <dbReference type="EMBL" id="MFB2898704.1"/>
    </source>
</evidence>
<dbReference type="InterPro" id="IPR002126">
    <property type="entry name" value="Cadherin-like_dom"/>
</dbReference>
<dbReference type="Pfam" id="PF17164">
    <property type="entry name" value="DUF5122"/>
    <property type="match status" value="7"/>
</dbReference>
<dbReference type="SUPFAM" id="SSF101898">
    <property type="entry name" value="NHL repeat"/>
    <property type="match status" value="1"/>
</dbReference>